<dbReference type="InterPro" id="IPR026960">
    <property type="entry name" value="RVT-Znf"/>
</dbReference>
<evidence type="ECO:0000256" key="1">
    <source>
        <dbReference type="SAM" id="Phobius"/>
    </source>
</evidence>
<reference evidence="3" key="1">
    <citation type="submission" date="2020-03" db="EMBL/GenBank/DDBJ databases">
        <title>A high-quality chromosome-level genome assembly of a woody plant with both climbing and erect habits, Rhamnella rubrinervis.</title>
        <authorList>
            <person name="Lu Z."/>
            <person name="Yang Y."/>
            <person name="Zhu X."/>
            <person name="Sun Y."/>
        </authorList>
    </citation>
    <scope>NUCLEOTIDE SEQUENCE</scope>
    <source>
        <strain evidence="3">BYM</strain>
        <tissue evidence="3">Leaf</tissue>
    </source>
</reference>
<keyword evidence="1" id="KW-1133">Transmembrane helix</keyword>
<protein>
    <recommendedName>
        <fullName evidence="2">Reverse transcriptase zinc-binding domain-containing protein</fullName>
    </recommendedName>
</protein>
<dbReference type="Proteomes" id="UP000796880">
    <property type="component" value="Unassembled WGS sequence"/>
</dbReference>
<keyword evidence="4" id="KW-1185">Reference proteome</keyword>
<keyword evidence="1" id="KW-0812">Transmembrane</keyword>
<dbReference type="InterPro" id="IPR052929">
    <property type="entry name" value="RNase_H-like_EbsB-rel"/>
</dbReference>
<feature type="transmembrane region" description="Helical" evidence="1">
    <location>
        <begin position="494"/>
        <end position="517"/>
    </location>
</feature>
<dbReference type="OrthoDB" id="676037at2759"/>
<dbReference type="PANTHER" id="PTHR47074">
    <property type="entry name" value="BNAC02G40300D PROTEIN"/>
    <property type="match status" value="1"/>
</dbReference>
<evidence type="ECO:0000259" key="2">
    <source>
        <dbReference type="Pfam" id="PF13966"/>
    </source>
</evidence>
<dbReference type="EMBL" id="VOIH02000003">
    <property type="protein sequence ID" value="KAF3452094.1"/>
    <property type="molecule type" value="Genomic_DNA"/>
</dbReference>
<proteinExistence type="predicted"/>
<feature type="transmembrane region" description="Helical" evidence="1">
    <location>
        <begin position="369"/>
        <end position="392"/>
    </location>
</feature>
<dbReference type="AlphaFoldDB" id="A0A8K0HH65"/>
<organism evidence="3 4">
    <name type="scientific">Rhamnella rubrinervis</name>
    <dbReference type="NCBI Taxonomy" id="2594499"/>
    <lineage>
        <taxon>Eukaryota</taxon>
        <taxon>Viridiplantae</taxon>
        <taxon>Streptophyta</taxon>
        <taxon>Embryophyta</taxon>
        <taxon>Tracheophyta</taxon>
        <taxon>Spermatophyta</taxon>
        <taxon>Magnoliopsida</taxon>
        <taxon>eudicotyledons</taxon>
        <taxon>Gunneridae</taxon>
        <taxon>Pentapetalae</taxon>
        <taxon>rosids</taxon>
        <taxon>fabids</taxon>
        <taxon>Rosales</taxon>
        <taxon>Rhamnaceae</taxon>
        <taxon>rhamnoid group</taxon>
        <taxon>Rhamneae</taxon>
        <taxon>Rhamnella</taxon>
    </lineage>
</organism>
<feature type="transmembrane region" description="Helical" evidence="1">
    <location>
        <begin position="231"/>
        <end position="255"/>
    </location>
</feature>
<feature type="domain" description="Reverse transcriptase zinc-binding" evidence="2">
    <location>
        <begin position="174"/>
        <end position="234"/>
    </location>
</feature>
<evidence type="ECO:0000313" key="3">
    <source>
        <dbReference type="EMBL" id="KAF3452094.1"/>
    </source>
</evidence>
<gene>
    <name evidence="3" type="ORF">FNV43_RR08190</name>
</gene>
<dbReference type="Pfam" id="PF13966">
    <property type="entry name" value="zf-RVT"/>
    <property type="match status" value="1"/>
</dbReference>
<accession>A0A8K0HH65</accession>
<comment type="caution">
    <text evidence="3">The sequence shown here is derived from an EMBL/GenBank/DDBJ whole genome shotgun (WGS) entry which is preliminary data.</text>
</comment>
<name>A0A8K0HH65_9ROSA</name>
<feature type="transmembrane region" description="Helical" evidence="1">
    <location>
        <begin position="267"/>
        <end position="285"/>
    </location>
</feature>
<sequence length="573" mass="63596">MNSKVLPTIRKRNGMDIEGKFSSFEPNNCQSDVLNNISEMKQTIASIESREVRCWDVIKEIPNLDQWVRSSRAPQFIQVVWSPPPRGWLKVNTDGAADGCPGPGGCGGFFVTSRGFIKAFSDSSDSCYAFETSSSGFSHLEEEIVADASFKILLFIDGGGSSDSCWMREFELIQSQVPFLVKIFIFDYLRWLHHRYDVLNMRGFFITSICRIYGKDSKTISHLFFTCPYAAAIWECLGVIFGISFDALGSVVYMFEKAMEASSSTQVFNLWTTAIVSALSVIWFVQNQGQFGNVFIPLTRSLAFIWASTRETNATMHNSVSNLLVFKSLGMAGAAPRSPQIILVVWSPPPMGWLKVNTGDLCDGMRAEWIFVGISSLVFIPVVSVVTNVHFFKFIACSVWVWRGTNLVEMPPPGREKLWLPSNFNRLCNLDAVVVVVGIPDLCRGARVGVGCGFFVSGFIDHDRKTLQWASLSSDLLDLLGSYRWARVSLKIGLLTELVPSIICFGIFEIVMALFVLDWNYLAGLDNTAGDQALGANVAQIGDSAKAIPKKGIEEMSIQDTLNKQVPIQNIPK</sequence>
<keyword evidence="1" id="KW-0472">Membrane</keyword>
<evidence type="ECO:0000313" key="4">
    <source>
        <dbReference type="Proteomes" id="UP000796880"/>
    </source>
</evidence>
<dbReference type="PANTHER" id="PTHR47074:SF75">
    <property type="entry name" value="RNASE H TYPE-1 DOMAIN-CONTAINING PROTEIN"/>
    <property type="match status" value="1"/>
</dbReference>